<sequence>MIETSEVFEAIRRGYNEFEAASNTEILDYFSAIDGESVAGHASHIKGILFEQEYVDLLAARGVEAQVFEATNHPVTDIAIMDGDNIVQEIQLKATDSSSYISATIEENLDVAIVATSEVAAGFDDDTVTDSGIDDAALEQAVSEAVLDEAVNPMSPLSVIGWMFGLPF</sequence>
<proteinExistence type="predicted"/>
<organism evidence="1 2">
    <name type="scientific">Modicisalibacter luteus</name>
    <dbReference type="NCBI Taxonomy" id="453962"/>
    <lineage>
        <taxon>Bacteria</taxon>
        <taxon>Pseudomonadati</taxon>
        <taxon>Pseudomonadota</taxon>
        <taxon>Gammaproteobacteria</taxon>
        <taxon>Oceanospirillales</taxon>
        <taxon>Halomonadaceae</taxon>
        <taxon>Modicisalibacter</taxon>
    </lineage>
</organism>
<evidence type="ECO:0000313" key="2">
    <source>
        <dbReference type="Proteomes" id="UP001595640"/>
    </source>
</evidence>
<comment type="caution">
    <text evidence="1">The sequence shown here is derived from an EMBL/GenBank/DDBJ whole genome shotgun (WGS) entry which is preliminary data.</text>
</comment>
<gene>
    <name evidence="1" type="ORF">ACFOEI_18960</name>
</gene>
<reference evidence="2" key="1">
    <citation type="journal article" date="2019" name="Int. J. Syst. Evol. Microbiol.">
        <title>The Global Catalogue of Microorganisms (GCM) 10K type strain sequencing project: providing services to taxonomists for standard genome sequencing and annotation.</title>
        <authorList>
            <consortium name="The Broad Institute Genomics Platform"/>
            <consortium name="The Broad Institute Genome Sequencing Center for Infectious Disease"/>
            <person name="Wu L."/>
            <person name="Ma J."/>
        </authorList>
    </citation>
    <scope>NUCLEOTIDE SEQUENCE [LARGE SCALE GENOMIC DNA]</scope>
    <source>
        <strain evidence="2">KCTC 12847</strain>
    </source>
</reference>
<accession>A0ABV7M794</accession>
<keyword evidence="2" id="KW-1185">Reference proteome</keyword>
<dbReference type="EMBL" id="JBHRUH010000040">
    <property type="protein sequence ID" value="MFC3294127.1"/>
    <property type="molecule type" value="Genomic_DNA"/>
</dbReference>
<evidence type="ECO:0000313" key="1">
    <source>
        <dbReference type="EMBL" id="MFC3294127.1"/>
    </source>
</evidence>
<dbReference type="RefSeq" id="WP_019020112.1">
    <property type="nucleotide sequence ID" value="NZ_BMXD01000009.1"/>
</dbReference>
<dbReference type="Proteomes" id="UP001595640">
    <property type="component" value="Unassembled WGS sequence"/>
</dbReference>
<protein>
    <submittedName>
        <fullName evidence="1">Uncharacterized protein</fullName>
    </submittedName>
</protein>
<name>A0ABV7M794_9GAMM</name>